<dbReference type="SUPFAM" id="SSF50969">
    <property type="entry name" value="YVTN repeat-like/Quinoprotein amine dehydrogenase"/>
    <property type="match status" value="1"/>
</dbReference>
<dbReference type="InterPro" id="IPR015943">
    <property type="entry name" value="WD40/YVTN_repeat-like_dom_sf"/>
</dbReference>
<keyword evidence="2" id="KW-0472">Membrane</keyword>
<gene>
    <name evidence="3" type="ORF">Dfulv_04980</name>
</gene>
<organism evidence="3 4">
    <name type="scientific">Dactylosporangium fulvum</name>
    <dbReference type="NCBI Taxonomy" id="53359"/>
    <lineage>
        <taxon>Bacteria</taxon>
        <taxon>Bacillati</taxon>
        <taxon>Actinomycetota</taxon>
        <taxon>Actinomycetes</taxon>
        <taxon>Micromonosporales</taxon>
        <taxon>Micromonosporaceae</taxon>
        <taxon>Dactylosporangium</taxon>
    </lineage>
</organism>
<dbReference type="Gene3D" id="2.130.10.10">
    <property type="entry name" value="YVTN repeat-like/Quinoprotein amine dehydrogenase"/>
    <property type="match status" value="1"/>
</dbReference>
<evidence type="ECO:0000256" key="1">
    <source>
        <dbReference type="SAM" id="MobiDB-lite"/>
    </source>
</evidence>
<keyword evidence="2" id="KW-0812">Transmembrane</keyword>
<evidence type="ECO:0008006" key="5">
    <source>
        <dbReference type="Google" id="ProtNLM"/>
    </source>
</evidence>
<evidence type="ECO:0000256" key="2">
    <source>
        <dbReference type="SAM" id="Phobius"/>
    </source>
</evidence>
<feature type="compositionally biased region" description="Low complexity" evidence="1">
    <location>
        <begin position="74"/>
        <end position="90"/>
    </location>
</feature>
<dbReference type="InterPro" id="IPR011044">
    <property type="entry name" value="Quino_amine_DH_bsu"/>
</dbReference>
<dbReference type="RefSeq" id="WP_259861425.1">
    <property type="nucleotide sequence ID" value="NZ_BAAAST010000060.1"/>
</dbReference>
<dbReference type="EMBL" id="CP073720">
    <property type="protein sequence ID" value="UWP83628.1"/>
    <property type="molecule type" value="Genomic_DNA"/>
</dbReference>
<proteinExistence type="predicted"/>
<name>A0ABY5W0W5_9ACTN</name>
<feature type="transmembrane region" description="Helical" evidence="2">
    <location>
        <begin position="43"/>
        <end position="65"/>
    </location>
</feature>
<keyword evidence="4" id="KW-1185">Reference proteome</keyword>
<keyword evidence="2" id="KW-1133">Transmembrane helix</keyword>
<dbReference type="Proteomes" id="UP001059617">
    <property type="component" value="Chromosome"/>
</dbReference>
<protein>
    <recommendedName>
        <fullName evidence="5">Lipoprotein LpqB beta-propeller domain-containing protein</fullName>
    </recommendedName>
</protein>
<evidence type="ECO:0000313" key="4">
    <source>
        <dbReference type="Proteomes" id="UP001059617"/>
    </source>
</evidence>
<sequence length="372" mass="39142">MSPDLDLDRLVRDTLDDLAADARPAPLLAEAIRRAGQIRRRRIAATAAAAAVLVVLGVVALPFGADREDRPEPLRSVPSAPLSPSPTASPFAVGHAPPSLLPPELPGQFTLTALPFHDDQTWVFDRSTGRYLTVPFAEVQPAPKGNLALSATGDGRLLLLDLAEGVAVSLPSGPVGGDIEPWSPDGRMLLRAQQPTGLVRVEEVVGGTVLSRGVPYDAAALGCERTGCRVTWARSPTELAVSVIDPATGTQRALQLISVADGRPTRRLPVTGQVSGACSWSTDERYVLNERLTPTGSAGWVITDTTSGATVGTMTAETLPNPSSVCWASPTELLVGAIGEVLVVKPDGTVRQRIDTFTGAGNGPYWVRIGHR</sequence>
<evidence type="ECO:0000313" key="3">
    <source>
        <dbReference type="EMBL" id="UWP83628.1"/>
    </source>
</evidence>
<reference evidence="3" key="2">
    <citation type="submission" date="2022-09" db="EMBL/GenBank/DDBJ databases">
        <title>Biosynthetic gene clusters of Dactylosporangioum fulvum.</title>
        <authorList>
            <person name="Caradec T."/>
        </authorList>
    </citation>
    <scope>NUCLEOTIDE SEQUENCE</scope>
    <source>
        <strain evidence="3">NRRL B-16292</strain>
    </source>
</reference>
<reference evidence="3" key="1">
    <citation type="submission" date="2021-04" db="EMBL/GenBank/DDBJ databases">
        <authorList>
            <person name="Hartkoorn R.C."/>
            <person name="Beaudoing E."/>
            <person name="Hot D."/>
        </authorList>
    </citation>
    <scope>NUCLEOTIDE SEQUENCE</scope>
    <source>
        <strain evidence="3">NRRL B-16292</strain>
    </source>
</reference>
<accession>A0ABY5W0W5</accession>
<feature type="region of interest" description="Disordered" evidence="1">
    <location>
        <begin position="67"/>
        <end position="95"/>
    </location>
</feature>